<evidence type="ECO:0000313" key="1">
    <source>
        <dbReference type="EMBL" id="GMG54724.1"/>
    </source>
</evidence>
<evidence type="ECO:0000313" key="2">
    <source>
        <dbReference type="Proteomes" id="UP001165063"/>
    </source>
</evidence>
<organism evidence="1 2">
    <name type="scientific">Ambrosiozyma monospora</name>
    <name type="common">Yeast</name>
    <name type="synonym">Endomycopsis monosporus</name>
    <dbReference type="NCBI Taxonomy" id="43982"/>
    <lineage>
        <taxon>Eukaryota</taxon>
        <taxon>Fungi</taxon>
        <taxon>Dikarya</taxon>
        <taxon>Ascomycota</taxon>
        <taxon>Saccharomycotina</taxon>
        <taxon>Pichiomycetes</taxon>
        <taxon>Pichiales</taxon>
        <taxon>Pichiaceae</taxon>
        <taxon>Ambrosiozyma</taxon>
    </lineage>
</organism>
<proteinExistence type="predicted"/>
<name>A0A9W7DNF0_AMBMO</name>
<dbReference type="EMBL" id="BSXU01005577">
    <property type="protein sequence ID" value="GMG54724.1"/>
    <property type="molecule type" value="Genomic_DNA"/>
</dbReference>
<dbReference type="Proteomes" id="UP001165063">
    <property type="component" value="Unassembled WGS sequence"/>
</dbReference>
<reference evidence="1" key="1">
    <citation type="submission" date="2023-04" db="EMBL/GenBank/DDBJ databases">
        <title>Ambrosiozyma monospora NBRC 1965.</title>
        <authorList>
            <person name="Ichikawa N."/>
            <person name="Sato H."/>
            <person name="Tonouchi N."/>
        </authorList>
    </citation>
    <scope>NUCLEOTIDE SEQUENCE</scope>
    <source>
        <strain evidence="1">NBRC 1965</strain>
    </source>
</reference>
<accession>A0A9W7DNF0</accession>
<keyword evidence="2" id="KW-1185">Reference proteome</keyword>
<comment type="caution">
    <text evidence="1">The sequence shown here is derived from an EMBL/GenBank/DDBJ whole genome shotgun (WGS) entry which is preliminary data.</text>
</comment>
<dbReference type="AlphaFoldDB" id="A0A9W7DNF0"/>
<sequence>MYEKMLGYVESLAKDATKWSLAYRIKSFGTKLDESGDKGITDEQKKRLAQLAVKVENLKDVHGGERLASFVLQNDRGTLSTEDASEFMENVNREAQVAFEQLLKDNPARWIALTEITTSSNESMHNTLKHHYEISRKYVFNTLELYRRLQSYFSSKHVERTMGDLLERRPPLPSVMKQAEGKWLKLMNSHQLKTFKPEFKRKLTQNTLTEVLEMVKDEKFYLLKNHKCHCKIFAGVHVPCRHLLCFYCFKTLFNDQTELNSKDVSNELLSDDSDGEGISDDSDDEGIFDGDGYHEDGIVNGDGQSKASSVGDKHLSDFIIDCIGKILYNEKKKNNAQTILSKVKNEFFNIEDTELSVLELIDQSVEMTEWIEKVPSIETFNEMRLCSKLDPVVIEKRERGAMVNEFIRGVLNVAKVDKGESEKLIRQMLKAIDSVQHKMADENDCNFHKIPHKELLKSFESAMCGESDQHYDEDYDDCCNGGTESIMSSGEEESFEDGIHLEAYNVNQNLDADGDLVLV</sequence>
<gene>
    <name evidence="1" type="ORF">Amon01_000747400</name>
</gene>
<protein>
    <submittedName>
        <fullName evidence="1">Unnamed protein product</fullName>
    </submittedName>
</protein>